<sequence>MAGVSITPGAHSLAELINIARDDLASVTSPSRQIYGSMNIGSQKVGPKQRSSEQDNSARSPDAYESLFNHSN</sequence>
<dbReference type="Proteomes" id="UP000324222">
    <property type="component" value="Unassembled WGS sequence"/>
</dbReference>
<dbReference type="EMBL" id="VSRR010054945">
    <property type="protein sequence ID" value="MPC80763.1"/>
    <property type="molecule type" value="Genomic_DNA"/>
</dbReference>
<comment type="caution">
    <text evidence="2">The sequence shown here is derived from an EMBL/GenBank/DDBJ whole genome shotgun (WGS) entry which is preliminary data.</text>
</comment>
<protein>
    <submittedName>
        <fullName evidence="2">Uncharacterized protein</fullName>
    </submittedName>
</protein>
<reference evidence="2 3" key="1">
    <citation type="submission" date="2019-05" db="EMBL/GenBank/DDBJ databases">
        <title>Another draft genome of Portunus trituberculatus and its Hox gene families provides insights of decapod evolution.</title>
        <authorList>
            <person name="Jeong J.-H."/>
            <person name="Song I."/>
            <person name="Kim S."/>
            <person name="Choi T."/>
            <person name="Kim D."/>
            <person name="Ryu S."/>
            <person name="Kim W."/>
        </authorList>
    </citation>
    <scope>NUCLEOTIDE SEQUENCE [LARGE SCALE GENOMIC DNA]</scope>
    <source>
        <tissue evidence="2">Muscle</tissue>
    </source>
</reference>
<evidence type="ECO:0000313" key="2">
    <source>
        <dbReference type="EMBL" id="MPC80763.1"/>
    </source>
</evidence>
<accession>A0A5B7IER9</accession>
<keyword evidence="3" id="KW-1185">Reference proteome</keyword>
<feature type="region of interest" description="Disordered" evidence="1">
    <location>
        <begin position="33"/>
        <end position="72"/>
    </location>
</feature>
<evidence type="ECO:0000313" key="3">
    <source>
        <dbReference type="Proteomes" id="UP000324222"/>
    </source>
</evidence>
<dbReference type="AlphaFoldDB" id="A0A5B7IER9"/>
<proteinExistence type="predicted"/>
<feature type="compositionally biased region" description="Polar residues" evidence="1">
    <location>
        <begin position="33"/>
        <end position="42"/>
    </location>
</feature>
<evidence type="ECO:0000256" key="1">
    <source>
        <dbReference type="SAM" id="MobiDB-lite"/>
    </source>
</evidence>
<name>A0A5B7IER9_PORTR</name>
<gene>
    <name evidence="2" type="ORF">E2C01_075354</name>
</gene>
<organism evidence="2 3">
    <name type="scientific">Portunus trituberculatus</name>
    <name type="common">Swimming crab</name>
    <name type="synonym">Neptunus trituberculatus</name>
    <dbReference type="NCBI Taxonomy" id="210409"/>
    <lineage>
        <taxon>Eukaryota</taxon>
        <taxon>Metazoa</taxon>
        <taxon>Ecdysozoa</taxon>
        <taxon>Arthropoda</taxon>
        <taxon>Crustacea</taxon>
        <taxon>Multicrustacea</taxon>
        <taxon>Malacostraca</taxon>
        <taxon>Eumalacostraca</taxon>
        <taxon>Eucarida</taxon>
        <taxon>Decapoda</taxon>
        <taxon>Pleocyemata</taxon>
        <taxon>Brachyura</taxon>
        <taxon>Eubrachyura</taxon>
        <taxon>Portunoidea</taxon>
        <taxon>Portunidae</taxon>
        <taxon>Portuninae</taxon>
        <taxon>Portunus</taxon>
    </lineage>
</organism>